<dbReference type="PRINTS" id="PR00455">
    <property type="entry name" value="HTHTETR"/>
</dbReference>
<dbReference type="SUPFAM" id="SSF46689">
    <property type="entry name" value="Homeodomain-like"/>
    <property type="match status" value="1"/>
</dbReference>
<dbReference type="GO" id="GO:0003700">
    <property type="term" value="F:DNA-binding transcription factor activity"/>
    <property type="evidence" value="ECO:0007669"/>
    <property type="project" value="TreeGrafter"/>
</dbReference>
<evidence type="ECO:0000256" key="1">
    <source>
        <dbReference type="ARBA" id="ARBA00023125"/>
    </source>
</evidence>
<dbReference type="PROSITE" id="PS50977">
    <property type="entry name" value="HTH_TETR_2"/>
    <property type="match status" value="1"/>
</dbReference>
<dbReference type="InterPro" id="IPR009057">
    <property type="entry name" value="Homeodomain-like_sf"/>
</dbReference>
<organism evidence="5 6">
    <name type="scientific">Dietzia cinnamea</name>
    <dbReference type="NCBI Taxonomy" id="321318"/>
    <lineage>
        <taxon>Bacteria</taxon>
        <taxon>Bacillati</taxon>
        <taxon>Actinomycetota</taxon>
        <taxon>Actinomycetes</taxon>
        <taxon>Mycobacteriales</taxon>
        <taxon>Dietziaceae</taxon>
        <taxon>Dietzia</taxon>
    </lineage>
</organism>
<dbReference type="AlphaFoldDB" id="A0AAW5Q645"/>
<dbReference type="GO" id="GO:0000976">
    <property type="term" value="F:transcription cis-regulatory region binding"/>
    <property type="evidence" value="ECO:0007669"/>
    <property type="project" value="TreeGrafter"/>
</dbReference>
<dbReference type="NCBIfam" id="NF033703">
    <property type="entry name" value="transcr_KstR"/>
    <property type="match status" value="1"/>
</dbReference>
<dbReference type="PANTHER" id="PTHR30055">
    <property type="entry name" value="HTH-TYPE TRANSCRIPTIONAL REGULATOR RUTR"/>
    <property type="match status" value="1"/>
</dbReference>
<feature type="region of interest" description="Disordered" evidence="3">
    <location>
        <begin position="1"/>
        <end position="33"/>
    </location>
</feature>
<dbReference type="RefSeq" id="WP_061916493.1">
    <property type="nucleotide sequence ID" value="NZ_JAFFGT010000003.1"/>
</dbReference>
<dbReference type="InterPro" id="IPR041642">
    <property type="entry name" value="KstR_C"/>
</dbReference>
<dbReference type="EMBL" id="JALXTC010000014">
    <property type="protein sequence ID" value="MCT2117070.1"/>
    <property type="molecule type" value="Genomic_DNA"/>
</dbReference>
<evidence type="ECO:0000256" key="3">
    <source>
        <dbReference type="SAM" id="MobiDB-lite"/>
    </source>
</evidence>
<dbReference type="PANTHER" id="PTHR30055:SF242">
    <property type="entry name" value="HTH-TYPE TRANSCRIPTIONAL REPRESSOR KSTR"/>
    <property type="match status" value="1"/>
</dbReference>
<dbReference type="Pfam" id="PF00440">
    <property type="entry name" value="TetR_N"/>
    <property type="match status" value="1"/>
</dbReference>
<dbReference type="Gene3D" id="1.10.357.10">
    <property type="entry name" value="Tetracycline Repressor, domain 2"/>
    <property type="match status" value="1"/>
</dbReference>
<evidence type="ECO:0000259" key="4">
    <source>
        <dbReference type="PROSITE" id="PS50977"/>
    </source>
</evidence>
<comment type="caution">
    <text evidence="5">The sequence shown here is derived from an EMBL/GenBank/DDBJ whole genome shotgun (WGS) entry which is preliminary data.</text>
</comment>
<proteinExistence type="predicted"/>
<sequence length="252" mass="26882">MTKSSTETGSAAASAAAATRADEPSTSSQRERRRRILDATLALAAKGGYEAVQMRAVAEKAEVAVGTLYRYFPSKVHLLVSALAREFRRLDQRTERSAPPGDTAQERMKVVVEMITKSMQRDPNLTEAMTRAFMFADATVANEVEEVGFLMDRIIARALAQGEPDELQLSIARVVSDVWMSNLVSWLTRRSSAADVATRLALTIDLLLGTDDSPRRARLHTAIGNGNGNEAGEADAATGIASAGGAADAATG</sequence>
<dbReference type="InterPro" id="IPR001647">
    <property type="entry name" value="HTH_TetR"/>
</dbReference>
<accession>A0AAW5Q645</accession>
<reference evidence="5" key="1">
    <citation type="submission" date="2022-04" db="EMBL/GenBank/DDBJ databases">
        <title>Human microbiome associated bacterial genomes.</title>
        <authorList>
            <person name="Sandstrom S."/>
            <person name="Salamzade R."/>
            <person name="Kalan L.R."/>
        </authorList>
    </citation>
    <scope>NUCLEOTIDE SEQUENCE</scope>
    <source>
        <strain evidence="5">P3-SID1762</strain>
    </source>
</reference>
<name>A0AAW5Q645_9ACTN</name>
<feature type="domain" description="HTH tetR-type" evidence="4">
    <location>
        <begin position="30"/>
        <end position="90"/>
    </location>
</feature>
<evidence type="ECO:0000256" key="2">
    <source>
        <dbReference type="PROSITE-ProRule" id="PRU00335"/>
    </source>
</evidence>
<dbReference type="Pfam" id="PF17925">
    <property type="entry name" value="TetR_C_20"/>
    <property type="match status" value="1"/>
</dbReference>
<gene>
    <name evidence="5" type="primary">kstR</name>
    <name evidence="5" type="ORF">M3D93_04770</name>
</gene>
<protein>
    <submittedName>
        <fullName evidence="5">Cholesterol catabolism transcriptional regulator KstR</fullName>
    </submittedName>
</protein>
<dbReference type="InterPro" id="IPR050109">
    <property type="entry name" value="HTH-type_TetR-like_transc_reg"/>
</dbReference>
<evidence type="ECO:0000313" key="6">
    <source>
        <dbReference type="Proteomes" id="UP001206890"/>
    </source>
</evidence>
<feature type="DNA-binding region" description="H-T-H motif" evidence="2">
    <location>
        <begin position="53"/>
        <end position="72"/>
    </location>
</feature>
<dbReference type="Proteomes" id="UP001206890">
    <property type="component" value="Unassembled WGS sequence"/>
</dbReference>
<feature type="compositionally biased region" description="Low complexity" evidence="3">
    <location>
        <begin position="1"/>
        <end position="19"/>
    </location>
</feature>
<evidence type="ECO:0000313" key="5">
    <source>
        <dbReference type="EMBL" id="MCT2117070.1"/>
    </source>
</evidence>
<keyword evidence="1 2" id="KW-0238">DNA-binding</keyword>